<dbReference type="EMBL" id="BT087788">
    <property type="protein sequence ID" value="ACR38141.1"/>
    <property type="molecule type" value="mRNA"/>
</dbReference>
<dbReference type="ExpressionAtlas" id="C4JAE1">
    <property type="expression patterns" value="baseline"/>
</dbReference>
<feature type="compositionally biased region" description="Low complexity" evidence="1">
    <location>
        <begin position="206"/>
        <end position="215"/>
    </location>
</feature>
<feature type="region of interest" description="Disordered" evidence="1">
    <location>
        <begin position="97"/>
        <end position="128"/>
    </location>
</feature>
<sequence length="323" mass="34296">MEADEIVSDTQRKHWRHEMHARRKLESMYRRADGRIRDSEVLVVAKGREGLGCAGAEDQLVVEHGGGGADEWADPEYPVILPRLSLVVHNGRPQAPCRVDARAGDGDGGQVHHEHRESDGQRRQDRDVRIPDLALGVGGREHGVDEDEGAHDLGAQTGSLGVAGGELVGSAAVAKVPVGAVEGLDEAGAAHGAQALRDHVERGAHQRQLARQQQAEGDRRVNVAAGDAGDAVDEHEDHAAEGPGDAQHADAAARLGLGLALVPDDGGQRDVHEEQRGHELGDDGAVQGPLAQLAGVHEWCWDRVTVVLLAICGLYGLMTSIHI</sequence>
<evidence type="ECO:0000313" key="2">
    <source>
        <dbReference type="EMBL" id="ACR38141.1"/>
    </source>
</evidence>
<organism evidence="2">
    <name type="scientific">Zea mays</name>
    <name type="common">Maize</name>
    <dbReference type="NCBI Taxonomy" id="4577"/>
    <lineage>
        <taxon>Eukaryota</taxon>
        <taxon>Viridiplantae</taxon>
        <taxon>Streptophyta</taxon>
        <taxon>Embryophyta</taxon>
        <taxon>Tracheophyta</taxon>
        <taxon>Spermatophyta</taxon>
        <taxon>Magnoliopsida</taxon>
        <taxon>Liliopsida</taxon>
        <taxon>Poales</taxon>
        <taxon>Poaceae</taxon>
        <taxon>PACMAD clade</taxon>
        <taxon>Panicoideae</taxon>
        <taxon>Andropogonodae</taxon>
        <taxon>Andropogoneae</taxon>
        <taxon>Tripsacinae</taxon>
        <taxon>Zea</taxon>
    </lineage>
</organism>
<feature type="compositionally biased region" description="Basic and acidic residues" evidence="1">
    <location>
        <begin position="99"/>
        <end position="128"/>
    </location>
</feature>
<dbReference type="EnsemblPlants" id="Zm00001eb223900_T001">
    <property type="protein sequence ID" value="Zm00001eb223900_P001"/>
    <property type="gene ID" value="Zm00001eb223900"/>
</dbReference>
<evidence type="ECO:0000313" key="3">
    <source>
        <dbReference type="EnsemblPlants" id="Zm00001eb223900_P001"/>
    </source>
</evidence>
<reference evidence="4" key="2">
    <citation type="journal article" date="2009" name="Science">
        <title>The B73 maize genome: complexity, diversity, and dynamics.</title>
        <authorList>
            <person name="Schnable P.S."/>
            <person name="Ware D."/>
            <person name="Fulton R.S."/>
            <person name="Stein J.C."/>
            <person name="Wei F."/>
            <person name="Pasternak S."/>
            <person name="Liang C."/>
            <person name="Zhang J."/>
            <person name="Fulton L."/>
            <person name="Graves T.A."/>
            <person name="Minx P."/>
            <person name="Reily A.D."/>
            <person name="Courtney L."/>
            <person name="Kruchowski S.S."/>
            <person name="Tomlinson C."/>
            <person name="Strong C."/>
            <person name="Delehaunty K."/>
            <person name="Fronick C."/>
            <person name="Courtney B."/>
            <person name="Rock S.M."/>
            <person name="Belter E."/>
            <person name="Du F."/>
            <person name="Kim K."/>
            <person name="Abbott R.M."/>
            <person name="Cotton M."/>
            <person name="Levy A."/>
            <person name="Marchetto P."/>
            <person name="Ochoa K."/>
            <person name="Jackson S.M."/>
            <person name="Gillam B."/>
            <person name="Chen W."/>
            <person name="Yan L."/>
            <person name="Higginbotham J."/>
            <person name="Cardenas M."/>
            <person name="Waligorski J."/>
            <person name="Applebaum E."/>
            <person name="Phelps L."/>
            <person name="Falcone J."/>
            <person name="Kanchi K."/>
            <person name="Thane T."/>
            <person name="Scimone A."/>
            <person name="Thane N."/>
            <person name="Henke J."/>
            <person name="Wang T."/>
            <person name="Ruppert J."/>
            <person name="Shah N."/>
            <person name="Rotter K."/>
            <person name="Hodges J."/>
            <person name="Ingenthron E."/>
            <person name="Cordes M."/>
            <person name="Kohlberg S."/>
            <person name="Sgro J."/>
            <person name="Delgado B."/>
            <person name="Mead K."/>
            <person name="Chinwalla A."/>
            <person name="Leonard S."/>
            <person name="Crouse K."/>
            <person name="Collura K."/>
            <person name="Kudrna D."/>
            <person name="Currie J."/>
            <person name="He R."/>
            <person name="Angelova A."/>
            <person name="Rajasekar S."/>
            <person name="Mueller T."/>
            <person name="Lomeli R."/>
            <person name="Scara G."/>
            <person name="Ko A."/>
            <person name="Delaney K."/>
            <person name="Wissotski M."/>
            <person name="Lopez G."/>
            <person name="Campos D."/>
            <person name="Braidotti M."/>
            <person name="Ashley E."/>
            <person name="Golser W."/>
            <person name="Kim H."/>
            <person name="Lee S."/>
            <person name="Lin J."/>
            <person name="Dujmic Z."/>
            <person name="Kim W."/>
            <person name="Talag J."/>
            <person name="Zuccolo A."/>
            <person name="Fan C."/>
            <person name="Sebastian A."/>
            <person name="Kramer M."/>
            <person name="Spiegel L."/>
            <person name="Nascimento L."/>
            <person name="Zutavern T."/>
            <person name="Miller B."/>
            <person name="Ambroise C."/>
            <person name="Muller S."/>
            <person name="Spooner W."/>
            <person name="Narechania A."/>
            <person name="Ren L."/>
            <person name="Wei S."/>
            <person name="Kumari S."/>
            <person name="Faga B."/>
            <person name="Levy M.J."/>
            <person name="McMahan L."/>
            <person name="Van Buren P."/>
            <person name="Vaughn M.W."/>
            <person name="Ying K."/>
            <person name="Yeh C.-T."/>
            <person name="Emrich S.J."/>
            <person name="Jia Y."/>
            <person name="Kalyanaraman A."/>
            <person name="Hsia A.-P."/>
            <person name="Barbazuk W.B."/>
            <person name="Baucom R.S."/>
            <person name="Brutnell T.P."/>
            <person name="Carpita N.C."/>
            <person name="Chaparro C."/>
            <person name="Chia J.-M."/>
            <person name="Deragon J.-M."/>
            <person name="Estill J.C."/>
            <person name="Fu Y."/>
            <person name="Jeddeloh J.A."/>
            <person name="Han Y."/>
            <person name="Lee H."/>
            <person name="Li P."/>
            <person name="Lisch D.R."/>
            <person name="Liu S."/>
            <person name="Liu Z."/>
            <person name="Nagel D.H."/>
            <person name="McCann M.C."/>
            <person name="SanMiguel P."/>
            <person name="Myers A.M."/>
            <person name="Nettleton D."/>
            <person name="Nguyen J."/>
            <person name="Penning B.W."/>
            <person name="Ponnala L."/>
            <person name="Schneider K.L."/>
            <person name="Schwartz D.C."/>
            <person name="Sharma A."/>
            <person name="Soderlund C."/>
            <person name="Springer N.M."/>
            <person name="Sun Q."/>
            <person name="Wang H."/>
            <person name="Waterman M."/>
            <person name="Westerman R."/>
            <person name="Wolfgruber T.K."/>
            <person name="Yang L."/>
            <person name="Yu Y."/>
            <person name="Zhang L."/>
            <person name="Zhou S."/>
            <person name="Zhu Q."/>
            <person name="Bennetzen J.L."/>
            <person name="Dawe R.K."/>
            <person name="Jiang J."/>
            <person name="Jiang N."/>
            <person name="Presting G.G."/>
            <person name="Wessler S.R."/>
            <person name="Aluru S."/>
            <person name="Martienssen R.A."/>
            <person name="Clifton S.W."/>
            <person name="McCombie W.R."/>
            <person name="Wing R.A."/>
            <person name="Wilson R.K."/>
        </authorList>
    </citation>
    <scope>NUCLEOTIDE SEQUENCE [LARGE SCALE GENOMIC DNA]</scope>
    <source>
        <strain evidence="4">cv. B73</strain>
    </source>
</reference>
<evidence type="ECO:0000313" key="4">
    <source>
        <dbReference type="Proteomes" id="UP000007305"/>
    </source>
</evidence>
<reference evidence="2" key="3">
    <citation type="submission" date="2012-06" db="EMBL/GenBank/DDBJ databases">
        <authorList>
            <person name="Yu Y."/>
            <person name="Currie J."/>
            <person name="Lomeli R."/>
            <person name="Angelova A."/>
            <person name="Collura K."/>
            <person name="Wissotski M."/>
            <person name="Campos D."/>
            <person name="Kudrna D."/>
            <person name="Golser W."/>
            <person name="Ashely E."/>
            <person name="Descour A."/>
            <person name="Fernandes J."/>
            <person name="Soderlund C."/>
            <person name="Walbot V."/>
        </authorList>
    </citation>
    <scope>NUCLEOTIDE SEQUENCE</scope>
    <source>
        <strain evidence="2">B73</strain>
    </source>
</reference>
<reference evidence="2" key="1">
    <citation type="journal article" date="2009" name="PLoS Genet.">
        <title>Sequencing, mapping, and analysis of 27,455 maize full-length cDNAs.</title>
        <authorList>
            <person name="Soderlund C."/>
            <person name="Descour A."/>
            <person name="Kudrna D."/>
            <person name="Bomhoff M."/>
            <person name="Boyd L."/>
            <person name="Currie J."/>
            <person name="Angelova A."/>
            <person name="Collura K."/>
            <person name="Wissotski M."/>
            <person name="Ashley E."/>
            <person name="Morrow D."/>
            <person name="Fernandes J."/>
            <person name="Walbot V."/>
            <person name="Yu Y."/>
        </authorList>
    </citation>
    <scope>NUCLEOTIDE SEQUENCE</scope>
    <source>
        <strain evidence="2">B73</strain>
    </source>
</reference>
<evidence type="ECO:0000256" key="1">
    <source>
        <dbReference type="SAM" id="MobiDB-lite"/>
    </source>
</evidence>
<dbReference type="Proteomes" id="UP000007305">
    <property type="component" value="Chromosome 5"/>
</dbReference>
<dbReference type="AlphaFoldDB" id="C4JAE1"/>
<reference evidence="3" key="4">
    <citation type="submission" date="2019-07" db="EMBL/GenBank/DDBJ databases">
        <authorList>
            <person name="Seetharam A."/>
            <person name="Woodhouse M."/>
            <person name="Cannon E."/>
        </authorList>
    </citation>
    <scope>NUCLEOTIDE SEQUENCE [LARGE SCALE GENOMIC DNA]</scope>
    <source>
        <strain evidence="3">cv. B73</strain>
    </source>
</reference>
<proteinExistence type="evidence at transcript level"/>
<dbReference type="Gramene" id="Zm00001eb223900_T001">
    <property type="protein sequence ID" value="Zm00001eb223900_P001"/>
    <property type="gene ID" value="Zm00001eb223900"/>
</dbReference>
<protein>
    <submittedName>
        <fullName evidence="2 3">Uncharacterized protein</fullName>
    </submittedName>
</protein>
<keyword evidence="4" id="KW-1185">Reference proteome</keyword>
<accession>C4JAE1</accession>
<name>C4JAE1_MAIZE</name>
<feature type="region of interest" description="Disordered" evidence="1">
    <location>
        <begin position="200"/>
        <end position="222"/>
    </location>
</feature>
<reference evidence="3" key="5">
    <citation type="submission" date="2021-05" db="UniProtKB">
        <authorList>
            <consortium name="EnsemblPlants"/>
        </authorList>
    </citation>
    <scope>IDENTIFICATION</scope>
    <source>
        <strain evidence="3">cv. B73</strain>
    </source>
</reference>